<feature type="transmembrane region" description="Helical" evidence="7">
    <location>
        <begin position="7"/>
        <end position="28"/>
    </location>
</feature>
<evidence type="ECO:0000256" key="2">
    <source>
        <dbReference type="ARBA" id="ARBA00006464"/>
    </source>
</evidence>
<dbReference type="Pfam" id="PF02397">
    <property type="entry name" value="Bac_transf"/>
    <property type="match status" value="1"/>
</dbReference>
<dbReference type="GO" id="GO:0016020">
    <property type="term" value="C:membrane"/>
    <property type="evidence" value="ECO:0007669"/>
    <property type="project" value="UniProtKB-SubCell"/>
</dbReference>
<keyword evidence="5 7" id="KW-1133">Transmembrane helix</keyword>
<evidence type="ECO:0000256" key="1">
    <source>
        <dbReference type="ARBA" id="ARBA00004141"/>
    </source>
</evidence>
<evidence type="ECO:0000256" key="3">
    <source>
        <dbReference type="ARBA" id="ARBA00022679"/>
    </source>
</evidence>
<evidence type="ECO:0000256" key="4">
    <source>
        <dbReference type="ARBA" id="ARBA00022692"/>
    </source>
</evidence>
<protein>
    <submittedName>
        <fullName evidence="9">Exopolysaccharide biosynthesis polyprenyl glycosylphosphotransferase</fullName>
    </submittedName>
</protein>
<dbReference type="GO" id="GO:0016780">
    <property type="term" value="F:phosphotransferase activity, for other substituted phosphate groups"/>
    <property type="evidence" value="ECO:0007669"/>
    <property type="project" value="TreeGrafter"/>
</dbReference>
<dbReference type="AlphaFoldDB" id="A0A9W5PYH3"/>
<dbReference type="RefSeq" id="WP_000643725.1">
    <property type="nucleotide sequence ID" value="NZ_KB976270.1"/>
</dbReference>
<comment type="caution">
    <text evidence="9">The sequence shown here is derived from an EMBL/GenBank/DDBJ whole genome shotgun (WGS) entry which is preliminary data.</text>
</comment>
<evidence type="ECO:0000313" key="10">
    <source>
        <dbReference type="Proteomes" id="UP000014023"/>
    </source>
</evidence>
<evidence type="ECO:0000256" key="6">
    <source>
        <dbReference type="ARBA" id="ARBA00023136"/>
    </source>
</evidence>
<evidence type="ECO:0000256" key="7">
    <source>
        <dbReference type="SAM" id="Phobius"/>
    </source>
</evidence>
<dbReference type="NCBIfam" id="TIGR03025">
    <property type="entry name" value="EPS_sugtrans"/>
    <property type="match status" value="1"/>
</dbReference>
<reference evidence="9 10" key="1">
    <citation type="submission" date="2012-12" db="EMBL/GenBank/DDBJ databases">
        <title>The Genome Sequence of Bacillus cereus VD196.</title>
        <authorList>
            <consortium name="The Broad Institute Genome Sequencing Platform"/>
            <consortium name="The Broad Institute Genome Sequencing Center for Infectious Disease"/>
            <person name="Feldgarden M."/>
            <person name="Van der Auwera G.A."/>
            <person name="Mahillon J."/>
            <person name="Duprez V."/>
            <person name="Timmery S."/>
            <person name="Mattelet C."/>
            <person name="Dierick K."/>
            <person name="Sun M."/>
            <person name="Yu Z."/>
            <person name="Zhu L."/>
            <person name="Hu X."/>
            <person name="Shank E.B."/>
            <person name="Swiecicka I."/>
            <person name="Hansen B.M."/>
            <person name="Andrup L."/>
            <person name="Walker B."/>
            <person name="Young S.K."/>
            <person name="Zeng Q."/>
            <person name="Gargeya S."/>
            <person name="Fitzgerald M."/>
            <person name="Haas B."/>
            <person name="Abouelleil A."/>
            <person name="Alvarado L."/>
            <person name="Arachchi H.M."/>
            <person name="Berlin A.M."/>
            <person name="Chapman S.B."/>
            <person name="Dewar J."/>
            <person name="Goldberg J."/>
            <person name="Griggs A."/>
            <person name="Gujja S."/>
            <person name="Hansen M."/>
            <person name="Howarth C."/>
            <person name="Imamovic A."/>
            <person name="Larimer J."/>
            <person name="McCowan C."/>
            <person name="Murphy C."/>
            <person name="Neiman D."/>
            <person name="Pearson M."/>
            <person name="Priest M."/>
            <person name="Roberts A."/>
            <person name="Saif S."/>
            <person name="Shea T."/>
            <person name="Sisk P."/>
            <person name="Sykes S."/>
            <person name="Wortman J."/>
            <person name="Nusbaum C."/>
            <person name="Birren B."/>
        </authorList>
    </citation>
    <scope>NUCLEOTIDE SEQUENCE [LARGE SCALE GENOMIC DNA]</scope>
    <source>
        <strain evidence="9 10">VD196</strain>
    </source>
</reference>
<sequence>MKAIFDICFSIILFILTIPIMLIVAILIKIDSKGSILYTQERVGKDGKLFKLLKFRSMIDEAEKDGAKWAEKDDPRITRVGKIIRKTRIDELPQLFNVIQGDMSIIGPRPERMIFTEKFEKDHPGFKERLVIKPGLTGWAQVNGGYDLSPVKKLNLDLYYIENLSFKLEMKILLKTIYIVITGKGSR</sequence>
<comment type="similarity">
    <text evidence="2">Belongs to the bacterial sugar transferase family.</text>
</comment>
<dbReference type="PANTHER" id="PTHR30576">
    <property type="entry name" value="COLANIC BIOSYNTHESIS UDP-GLUCOSE LIPID CARRIER TRANSFERASE"/>
    <property type="match status" value="1"/>
</dbReference>
<evidence type="ECO:0000313" key="9">
    <source>
        <dbReference type="EMBL" id="EOO61615.1"/>
    </source>
</evidence>
<dbReference type="InterPro" id="IPR003362">
    <property type="entry name" value="Bact_transf"/>
</dbReference>
<feature type="domain" description="Bacterial sugar transferase" evidence="8">
    <location>
        <begin position="2"/>
        <end position="181"/>
    </location>
</feature>
<keyword evidence="4 7" id="KW-0812">Transmembrane</keyword>
<evidence type="ECO:0000259" key="8">
    <source>
        <dbReference type="Pfam" id="PF02397"/>
    </source>
</evidence>
<name>A0A9W5PYH3_BACCE</name>
<gene>
    <name evidence="9" type="ORF">IKE_05889</name>
</gene>
<accession>A0A9W5PYH3</accession>
<proteinExistence type="inferred from homology"/>
<comment type="subcellular location">
    <subcellularLocation>
        <location evidence="1">Membrane</location>
        <topology evidence="1">Multi-pass membrane protein</topology>
    </subcellularLocation>
</comment>
<dbReference type="PANTHER" id="PTHR30576:SF0">
    <property type="entry name" value="UNDECAPRENYL-PHOSPHATE N-ACETYLGALACTOSAMINYL 1-PHOSPHATE TRANSFERASE-RELATED"/>
    <property type="match status" value="1"/>
</dbReference>
<dbReference type="InterPro" id="IPR017475">
    <property type="entry name" value="EPS_sugar_tfrase"/>
</dbReference>
<dbReference type="Proteomes" id="UP000014023">
    <property type="component" value="Unassembled WGS sequence"/>
</dbReference>
<evidence type="ECO:0000256" key="5">
    <source>
        <dbReference type="ARBA" id="ARBA00022989"/>
    </source>
</evidence>
<dbReference type="EMBL" id="AHFL01000062">
    <property type="protein sequence ID" value="EOO61615.1"/>
    <property type="molecule type" value="Genomic_DNA"/>
</dbReference>
<organism evidence="9 10">
    <name type="scientific">Bacillus cereus VD196</name>
    <dbReference type="NCBI Taxonomy" id="1053243"/>
    <lineage>
        <taxon>Bacteria</taxon>
        <taxon>Bacillati</taxon>
        <taxon>Bacillota</taxon>
        <taxon>Bacilli</taxon>
        <taxon>Bacillales</taxon>
        <taxon>Bacillaceae</taxon>
        <taxon>Bacillus</taxon>
        <taxon>Bacillus cereus group</taxon>
    </lineage>
</organism>
<keyword evidence="6 7" id="KW-0472">Membrane</keyword>
<keyword evidence="3" id="KW-0808">Transferase</keyword>